<keyword evidence="9" id="KW-1185">Reference proteome</keyword>
<evidence type="ECO:0000313" key="9">
    <source>
        <dbReference type="Proteomes" id="UP001431783"/>
    </source>
</evidence>
<keyword evidence="5" id="KW-0539">Nucleus</keyword>
<dbReference type="PANTHER" id="PTHR13386">
    <property type="entry name" value="HISTONE PARYLATION FACTOR 1"/>
    <property type="match status" value="1"/>
</dbReference>
<comment type="similarity">
    <text evidence="3">Belongs to the HPF1 family.</text>
</comment>
<organism evidence="8 9">
    <name type="scientific">Henosepilachna vigintioctopunctata</name>
    <dbReference type="NCBI Taxonomy" id="420089"/>
    <lineage>
        <taxon>Eukaryota</taxon>
        <taxon>Metazoa</taxon>
        <taxon>Ecdysozoa</taxon>
        <taxon>Arthropoda</taxon>
        <taxon>Hexapoda</taxon>
        <taxon>Insecta</taxon>
        <taxon>Pterygota</taxon>
        <taxon>Neoptera</taxon>
        <taxon>Endopterygota</taxon>
        <taxon>Coleoptera</taxon>
        <taxon>Polyphaga</taxon>
        <taxon>Cucujiformia</taxon>
        <taxon>Coccinelloidea</taxon>
        <taxon>Coccinellidae</taxon>
        <taxon>Epilachninae</taxon>
        <taxon>Epilachnini</taxon>
        <taxon>Henosepilachna</taxon>
    </lineage>
</organism>
<dbReference type="GO" id="GO:0072572">
    <property type="term" value="F:poly-ADP-D-ribose binding"/>
    <property type="evidence" value="ECO:0007669"/>
    <property type="project" value="TreeGrafter"/>
</dbReference>
<dbReference type="PANTHER" id="PTHR13386:SF1">
    <property type="entry name" value="HISTONE PARYLATION FACTOR 1"/>
    <property type="match status" value="1"/>
</dbReference>
<dbReference type="Proteomes" id="UP001431783">
    <property type="component" value="Unassembled WGS sequence"/>
</dbReference>
<dbReference type="AlphaFoldDB" id="A0AAW1ULU8"/>
<dbReference type="GO" id="GO:0042393">
    <property type="term" value="F:histone binding"/>
    <property type="evidence" value="ECO:0007669"/>
    <property type="project" value="InterPro"/>
</dbReference>
<dbReference type="InterPro" id="IPR019406">
    <property type="entry name" value="APLF_PBZ"/>
</dbReference>
<accession>A0AAW1ULU8</accession>
<evidence type="ECO:0000259" key="7">
    <source>
        <dbReference type="Pfam" id="PF10283"/>
    </source>
</evidence>
<evidence type="ECO:0000256" key="6">
    <source>
        <dbReference type="SAM" id="MobiDB-lite"/>
    </source>
</evidence>
<feature type="compositionally biased region" description="Basic and acidic residues" evidence="6">
    <location>
        <begin position="61"/>
        <end position="73"/>
    </location>
</feature>
<reference evidence="8 9" key="1">
    <citation type="submission" date="2023-03" db="EMBL/GenBank/DDBJ databases">
        <title>Genome insight into feeding habits of ladybird beetles.</title>
        <authorList>
            <person name="Li H.-S."/>
            <person name="Huang Y.-H."/>
            <person name="Pang H."/>
        </authorList>
    </citation>
    <scope>NUCLEOTIDE SEQUENCE [LARGE SCALE GENOMIC DNA]</scope>
    <source>
        <strain evidence="8">SYSU_2023b</strain>
        <tissue evidence="8">Whole body</tissue>
    </source>
</reference>
<feature type="domain" description="PBZ-type" evidence="7">
    <location>
        <begin position="13"/>
        <end position="38"/>
    </location>
</feature>
<comment type="caution">
    <text evidence="8">The sequence shown here is derived from an EMBL/GenBank/DDBJ whole genome shotgun (WGS) entry which is preliminary data.</text>
</comment>
<evidence type="ECO:0000256" key="4">
    <source>
        <dbReference type="ARBA" id="ARBA00022454"/>
    </source>
</evidence>
<name>A0AAW1ULU8_9CUCU</name>
<dbReference type="Pfam" id="PF10283">
    <property type="entry name" value="zf-CCHH"/>
    <property type="match status" value="1"/>
</dbReference>
<gene>
    <name evidence="8" type="ORF">WA026_010262</name>
</gene>
<dbReference type="InterPro" id="IPR019361">
    <property type="entry name" value="HPF1"/>
</dbReference>
<proteinExistence type="inferred from homology"/>
<comment type="subcellular location">
    <subcellularLocation>
        <location evidence="2">Chromosome</location>
    </subcellularLocation>
    <subcellularLocation>
        <location evidence="1">Nucleus</location>
    </subcellularLocation>
</comment>
<protein>
    <recommendedName>
        <fullName evidence="7">PBZ-type domain-containing protein</fullName>
    </recommendedName>
</protein>
<keyword evidence="4" id="KW-0158">Chromosome</keyword>
<evidence type="ECO:0000256" key="2">
    <source>
        <dbReference type="ARBA" id="ARBA00004286"/>
    </source>
</evidence>
<dbReference type="GO" id="GO:0005694">
    <property type="term" value="C:chromosome"/>
    <property type="evidence" value="ECO:0007669"/>
    <property type="project" value="UniProtKB-SubCell"/>
</dbReference>
<evidence type="ECO:0000256" key="5">
    <source>
        <dbReference type="ARBA" id="ARBA00023242"/>
    </source>
</evidence>
<dbReference type="GO" id="GO:0006974">
    <property type="term" value="P:DNA damage response"/>
    <property type="evidence" value="ECO:0007669"/>
    <property type="project" value="InterPro"/>
</dbReference>
<evidence type="ECO:0000256" key="3">
    <source>
        <dbReference type="ARBA" id="ARBA00010803"/>
    </source>
</evidence>
<dbReference type="EMBL" id="JARQZJ010000064">
    <property type="protein sequence ID" value="KAK9880379.1"/>
    <property type="molecule type" value="Genomic_DNA"/>
</dbReference>
<evidence type="ECO:0000313" key="8">
    <source>
        <dbReference type="EMBL" id="KAK9880379.1"/>
    </source>
</evidence>
<sequence length="466" mass="53209">MDDAKAAYVQDTRIPCRYGRKCFQKNPLHHNKYKHPPDPKRKKIFNTIENETKKIKLNGDTNHHRDEPNKEDVQGSFQNNSEILNEGSNTVGNKTEVSAIEISNNVSDSDSEIANESVETVIDKETADLLLQEKDVIFMPNDSSGTTVSTSEKKGDTNFNRKFIKDKFLFDMPEDFYNFFKFCQNLNSKNPSEALSSVGLRLVGPYDVLSGKFVGVDVKDDDFLIHWRYFYDPPQMQTILKGDDRTGYHIGYFRDSPSENPVFMVENYGLRNGILTKIGDNIFAAVSVYLEEKKKTADPFNKVHFVRISNMLKKEAEILGLDLSSKTKNMTKRDNNIVSRTFNKVGLVVPYNRKSQLGYRKLAVSDKQLETLLTNIQKAHQEQKQKLLGDLQSEILTWTDIACDECDFGTGIELGWDIICHGVKDLNNTAARFLASNYRQLKWDNFAKIAEVHMAHRKEGCDLSII</sequence>
<dbReference type="Pfam" id="PF10228">
    <property type="entry name" value="HPF1"/>
    <property type="match status" value="1"/>
</dbReference>
<evidence type="ECO:0000256" key="1">
    <source>
        <dbReference type="ARBA" id="ARBA00004123"/>
    </source>
</evidence>
<feature type="region of interest" description="Disordered" evidence="6">
    <location>
        <begin position="54"/>
        <end position="77"/>
    </location>
</feature>
<dbReference type="GO" id="GO:0005634">
    <property type="term" value="C:nucleus"/>
    <property type="evidence" value="ECO:0007669"/>
    <property type="project" value="UniProtKB-SubCell"/>
</dbReference>